<organism evidence="2 3">
    <name type="scientific">Kroppenstedtia pulmonis</name>
    <dbReference type="NCBI Taxonomy" id="1380685"/>
    <lineage>
        <taxon>Bacteria</taxon>
        <taxon>Bacillati</taxon>
        <taxon>Bacillota</taxon>
        <taxon>Bacilli</taxon>
        <taxon>Bacillales</taxon>
        <taxon>Thermoactinomycetaceae</taxon>
        <taxon>Kroppenstedtia</taxon>
    </lineage>
</organism>
<dbReference type="RefSeq" id="WP_173223139.1">
    <property type="nucleotide sequence ID" value="NZ_CP048104.1"/>
</dbReference>
<dbReference type="KEGG" id="kpul:GXN76_11040"/>
<evidence type="ECO:0000256" key="1">
    <source>
        <dbReference type="SAM" id="MobiDB-lite"/>
    </source>
</evidence>
<dbReference type="AlphaFoldDB" id="A0A7D3XNI0"/>
<gene>
    <name evidence="2" type="ORF">GXN76_11040</name>
</gene>
<feature type="region of interest" description="Disordered" evidence="1">
    <location>
        <begin position="26"/>
        <end position="111"/>
    </location>
</feature>
<sequence length="111" mass="12965">MSKRRSNESQLRHVIRQIIQEELAYIREEGPMHPEGIPLPPNFQGPEARPHDRDRSRHQPGPPPSAVFGSPQPAPDSSHRPPMQRHWREGPYEPDFDMDPPPYIPRNRNRE</sequence>
<name>A0A7D3XNI0_9BACL</name>
<dbReference type="EMBL" id="CP048104">
    <property type="protein sequence ID" value="QKG84949.1"/>
    <property type="molecule type" value="Genomic_DNA"/>
</dbReference>
<evidence type="ECO:0000313" key="2">
    <source>
        <dbReference type="EMBL" id="QKG84949.1"/>
    </source>
</evidence>
<keyword evidence="3" id="KW-1185">Reference proteome</keyword>
<dbReference type="Proteomes" id="UP000503088">
    <property type="component" value="Chromosome"/>
</dbReference>
<accession>A0A7D3XNI0</accession>
<protein>
    <submittedName>
        <fullName evidence="2">Uncharacterized protein</fullName>
    </submittedName>
</protein>
<feature type="compositionally biased region" description="Basic and acidic residues" evidence="1">
    <location>
        <begin position="48"/>
        <end position="57"/>
    </location>
</feature>
<proteinExistence type="predicted"/>
<reference evidence="2 3" key="1">
    <citation type="submission" date="2020-01" db="EMBL/GenBank/DDBJ databases">
        <authorList>
            <person name="Gulvik C.A."/>
            <person name="Batra D.G."/>
        </authorList>
    </citation>
    <scope>NUCLEOTIDE SEQUENCE [LARGE SCALE GENOMIC DNA]</scope>
    <source>
        <strain evidence="2 3">W9323</strain>
    </source>
</reference>
<evidence type="ECO:0000313" key="3">
    <source>
        <dbReference type="Proteomes" id="UP000503088"/>
    </source>
</evidence>